<dbReference type="Proteomes" id="UP000278627">
    <property type="component" value="Unassembled WGS sequence"/>
</dbReference>
<keyword evidence="2" id="KW-0378">Hydrolase</keyword>
<dbReference type="Gene3D" id="3.30.505.10">
    <property type="entry name" value="SH2 domain"/>
    <property type="match status" value="2"/>
</dbReference>
<dbReference type="AlphaFoldDB" id="A0A0N4TIF0"/>
<gene>
    <name evidence="11" type="ORF">BPAG_LOCUS7968</name>
</gene>
<evidence type="ECO:0000259" key="9">
    <source>
        <dbReference type="PROSITE" id="PS50055"/>
    </source>
</evidence>
<name>A0A0N4TIF0_BRUPA</name>
<dbReference type="CDD" id="cd09931">
    <property type="entry name" value="SH2_C-SH2_SHP_like"/>
    <property type="match status" value="1"/>
</dbReference>
<dbReference type="InterPro" id="IPR029021">
    <property type="entry name" value="Prot-tyrosine_phosphatase-like"/>
</dbReference>
<evidence type="ECO:0000256" key="3">
    <source>
        <dbReference type="ARBA" id="ARBA00022912"/>
    </source>
</evidence>
<dbReference type="InterPro" id="IPR000387">
    <property type="entry name" value="Tyr_Pase_dom"/>
</dbReference>
<feature type="domain" description="Tyrosine specific protein phosphatases" evidence="10">
    <location>
        <begin position="598"/>
        <end position="676"/>
    </location>
</feature>
<dbReference type="PANTHER" id="PTHR46257:SF3">
    <property type="entry name" value="TYROSINE-PROTEIN PHOSPHATASE CORKSCREW"/>
    <property type="match status" value="1"/>
</dbReference>
<dbReference type="Pfam" id="PF00102">
    <property type="entry name" value="Y_phosphatase"/>
    <property type="match status" value="1"/>
</dbReference>
<keyword evidence="7" id="KW-0732">Signal</keyword>
<dbReference type="GO" id="GO:0045202">
    <property type="term" value="C:synapse"/>
    <property type="evidence" value="ECO:0007669"/>
    <property type="project" value="UniProtKB-ARBA"/>
</dbReference>
<dbReference type="WBParaSite" id="BPAG_0000800601-mRNA-1">
    <property type="protein sequence ID" value="BPAG_0000800601-mRNA-1"/>
    <property type="gene ID" value="BPAG_0000800601"/>
</dbReference>
<reference evidence="11 12" key="2">
    <citation type="submission" date="2018-11" db="EMBL/GenBank/DDBJ databases">
        <authorList>
            <consortium name="Pathogen Informatics"/>
        </authorList>
    </citation>
    <scope>NUCLEOTIDE SEQUENCE [LARGE SCALE GENOMIC DNA]</scope>
</reference>
<keyword evidence="3" id="KW-0904">Protein phosphatase</keyword>
<dbReference type="EC" id="3.1.3.48" evidence="1"/>
<dbReference type="STRING" id="6280.A0A0N4TIF0"/>
<dbReference type="Pfam" id="PF00017">
    <property type="entry name" value="SH2"/>
    <property type="match status" value="2"/>
</dbReference>
<evidence type="ECO:0000313" key="13">
    <source>
        <dbReference type="WBParaSite" id="BPAG_0000800601-mRNA-1"/>
    </source>
</evidence>
<dbReference type="GO" id="GO:0004726">
    <property type="term" value="F:non-membrane spanning protein tyrosine phosphatase activity"/>
    <property type="evidence" value="ECO:0007669"/>
    <property type="project" value="TreeGrafter"/>
</dbReference>
<dbReference type="InterPro" id="IPR003595">
    <property type="entry name" value="Tyr_Pase_cat"/>
</dbReference>
<dbReference type="InterPro" id="IPR052123">
    <property type="entry name" value="Non-rcpt_Tyr_Phosphatase"/>
</dbReference>
<evidence type="ECO:0000256" key="6">
    <source>
        <dbReference type="PROSITE-ProRule" id="PRU00191"/>
    </source>
</evidence>
<dbReference type="PANTHER" id="PTHR46257">
    <property type="entry name" value="TYROSINE-PROTEIN PHOSPHATASE CORKSCREW"/>
    <property type="match status" value="1"/>
</dbReference>
<feature type="domain" description="SH2" evidence="8">
    <location>
        <begin position="153"/>
        <end position="252"/>
    </location>
</feature>
<keyword evidence="12" id="KW-1185">Reference proteome</keyword>
<dbReference type="FunFam" id="3.90.190.10:FF:000102">
    <property type="entry name" value="Receptor-type tyrosine-protein phosphatase"/>
    <property type="match status" value="1"/>
</dbReference>
<dbReference type="PRINTS" id="PR00401">
    <property type="entry name" value="SH2DOMAIN"/>
</dbReference>
<dbReference type="SMART" id="SM00404">
    <property type="entry name" value="PTPc_motif"/>
    <property type="match status" value="1"/>
</dbReference>
<organism evidence="13">
    <name type="scientific">Brugia pahangi</name>
    <name type="common">Filarial nematode worm</name>
    <dbReference type="NCBI Taxonomy" id="6280"/>
    <lineage>
        <taxon>Eukaryota</taxon>
        <taxon>Metazoa</taxon>
        <taxon>Ecdysozoa</taxon>
        <taxon>Nematoda</taxon>
        <taxon>Chromadorea</taxon>
        <taxon>Rhabditida</taxon>
        <taxon>Spirurina</taxon>
        <taxon>Spiruromorpha</taxon>
        <taxon>Filarioidea</taxon>
        <taxon>Onchocercidae</taxon>
        <taxon>Brugia</taxon>
    </lineage>
</organism>
<dbReference type="PROSITE" id="PS50056">
    <property type="entry name" value="TYR_PHOSPHATASE_2"/>
    <property type="match status" value="1"/>
</dbReference>
<dbReference type="SMART" id="SM00252">
    <property type="entry name" value="SH2"/>
    <property type="match status" value="2"/>
</dbReference>
<dbReference type="PROSITE" id="PS50001">
    <property type="entry name" value="SH2"/>
    <property type="match status" value="2"/>
</dbReference>
<evidence type="ECO:0000256" key="1">
    <source>
        <dbReference type="ARBA" id="ARBA00013064"/>
    </source>
</evidence>
<proteinExistence type="predicted"/>
<dbReference type="InterPro" id="IPR000242">
    <property type="entry name" value="PTP_cat"/>
</dbReference>
<evidence type="ECO:0000256" key="5">
    <source>
        <dbReference type="ARBA" id="ARBA00051722"/>
    </source>
</evidence>
<accession>A0A0N4TIF0</accession>
<dbReference type="PRINTS" id="PR00700">
    <property type="entry name" value="PRTYPHPHTASE"/>
</dbReference>
<dbReference type="GO" id="GO:0000278">
    <property type="term" value="P:mitotic cell cycle"/>
    <property type="evidence" value="ECO:0007669"/>
    <property type="project" value="TreeGrafter"/>
</dbReference>
<dbReference type="GO" id="GO:0030154">
    <property type="term" value="P:cell differentiation"/>
    <property type="evidence" value="ECO:0007669"/>
    <property type="project" value="TreeGrafter"/>
</dbReference>
<evidence type="ECO:0000313" key="12">
    <source>
        <dbReference type="Proteomes" id="UP000278627"/>
    </source>
</evidence>
<evidence type="ECO:0000313" key="11">
    <source>
        <dbReference type="EMBL" id="VDN89154.1"/>
    </source>
</evidence>
<evidence type="ECO:0000259" key="8">
    <source>
        <dbReference type="PROSITE" id="PS50001"/>
    </source>
</evidence>
<dbReference type="PROSITE" id="PS00383">
    <property type="entry name" value="TYR_PHOSPHATASE_1"/>
    <property type="match status" value="1"/>
</dbReference>
<feature type="signal peptide" evidence="7">
    <location>
        <begin position="1"/>
        <end position="24"/>
    </location>
</feature>
<evidence type="ECO:0000259" key="10">
    <source>
        <dbReference type="PROSITE" id="PS50056"/>
    </source>
</evidence>
<protein>
    <recommendedName>
        <fullName evidence="1">protein-tyrosine-phosphatase</fullName>
        <ecNumber evidence="1">3.1.3.48</ecNumber>
    </recommendedName>
</protein>
<feature type="domain" description="Tyrosine-protein phosphatase" evidence="9">
    <location>
        <begin position="408"/>
        <end position="685"/>
    </location>
</feature>
<evidence type="ECO:0000256" key="7">
    <source>
        <dbReference type="SAM" id="SignalP"/>
    </source>
</evidence>
<keyword evidence="4 6" id="KW-0727">SH2 domain</keyword>
<dbReference type="EMBL" id="UZAD01013129">
    <property type="protein sequence ID" value="VDN89154.1"/>
    <property type="molecule type" value="Genomic_DNA"/>
</dbReference>
<dbReference type="Gene3D" id="3.90.190.10">
    <property type="entry name" value="Protein tyrosine phosphatase superfamily"/>
    <property type="match status" value="1"/>
</dbReference>
<dbReference type="InterPro" id="IPR036860">
    <property type="entry name" value="SH2_dom_sf"/>
</dbReference>
<evidence type="ECO:0000256" key="4">
    <source>
        <dbReference type="ARBA" id="ARBA00022999"/>
    </source>
</evidence>
<feature type="chain" id="PRO_5043121953" description="protein-tyrosine-phosphatase" evidence="7">
    <location>
        <begin position="25"/>
        <end position="879"/>
    </location>
</feature>
<dbReference type="SMART" id="SM00194">
    <property type="entry name" value="PTPc"/>
    <property type="match status" value="1"/>
</dbReference>
<feature type="domain" description="SH2" evidence="8">
    <location>
        <begin position="272"/>
        <end position="381"/>
    </location>
</feature>
<evidence type="ECO:0000256" key="2">
    <source>
        <dbReference type="ARBA" id="ARBA00022801"/>
    </source>
</evidence>
<dbReference type="GO" id="GO:0035556">
    <property type="term" value="P:intracellular signal transduction"/>
    <property type="evidence" value="ECO:0007669"/>
    <property type="project" value="TreeGrafter"/>
</dbReference>
<sequence length="879" mass="99278">MSSYCITNFLLILIYSETHQTVEGAILSNTLKCFSGTHSKVPSILITSAIFTVLTSVTPTPETDLLKVISENSPRTLYHHSLTQKPKNERTLTAKNFFTIHSKAGESASSSNFFIPRALTKYRTHMLRVFTVLSPPFRGGVGLLMRDVPWCQWPSNFYYPISGVDAERLLNTCGTEGSFLARPSGSSPSNYTLSVHRGDRIKHVKIQNNGDCLDLYGGETFASLSELVQFYVENPGQLRERDGEIIVLKCPLVIPPTEAVGWAFSRPSTERWFHAGLSGPEAERLLLAEGKYGTYLVRESHSSPGQFAISVKAADDKVIHVMIYSKVIFLFSVSVIKNSDKFDIGGGATFSTISELLEHYTRNPMVDQAGTVVNLKQLLPSTRVPATSIDIRYQRLEQINRATGKDGFADEFERLQHQEPTQFVSRREGKKIDNVCKNRYKNIIPYDHTRIVLNINDADSSDYINANHIEVLGDEYQDFAGLHRSYISTQGCLPNTIDDFWNMVWQQNSRIIVMTTKEVERGRIKCCRYWPLKNEVEKFGKSGELILKSIQEVGNPDYTMRLIQFMNSSYDNEVRLIWHFQFLGWPDHGCPTDPRTVLHFLEKVNECEEHQCDENAGPIIVHCSAGIGRTGTFIVIDILLSQIKRLGPHCQIDIPRTVQMVREQRSGMVQTEQQYRFVYQAVSHYMAVINRKLNSERRERCSSRFSSGSNPDTPLFVHSPLTFMAQTSPLSKNSGVLNTPTPVNDCGRYYSNTDSRSVVLSAKPLKLAPPPLSKKRASVGEDMKNSTVAVINENFSVQSFTTSRIPYAFICISFKPERMNFYSDWWIHPSGRYCRVVESSQLSFKLCCSPDSGTATLSRLSISLKFLGVLNPLHLSFRI</sequence>
<dbReference type="CDD" id="cd10340">
    <property type="entry name" value="SH2_N-SH2_SHP_like"/>
    <property type="match status" value="1"/>
</dbReference>
<dbReference type="SUPFAM" id="SSF55550">
    <property type="entry name" value="SH2 domain"/>
    <property type="match status" value="2"/>
</dbReference>
<reference evidence="13" key="1">
    <citation type="submission" date="2017-02" db="UniProtKB">
        <authorList>
            <consortium name="WormBaseParasite"/>
        </authorList>
    </citation>
    <scope>IDENTIFICATION</scope>
</reference>
<dbReference type="PROSITE" id="PS50055">
    <property type="entry name" value="TYR_PHOSPHATASE_PTP"/>
    <property type="match status" value="1"/>
</dbReference>
<comment type="catalytic activity">
    <reaction evidence="5">
        <text>O-phospho-L-tyrosyl-[protein] + H2O = L-tyrosyl-[protein] + phosphate</text>
        <dbReference type="Rhea" id="RHEA:10684"/>
        <dbReference type="Rhea" id="RHEA-COMP:10136"/>
        <dbReference type="Rhea" id="RHEA-COMP:20101"/>
        <dbReference type="ChEBI" id="CHEBI:15377"/>
        <dbReference type="ChEBI" id="CHEBI:43474"/>
        <dbReference type="ChEBI" id="CHEBI:46858"/>
        <dbReference type="ChEBI" id="CHEBI:61978"/>
        <dbReference type="EC" id="3.1.3.48"/>
    </reaction>
</comment>
<dbReference type="SUPFAM" id="SSF52799">
    <property type="entry name" value="(Phosphotyrosine protein) phosphatases II"/>
    <property type="match status" value="1"/>
</dbReference>
<dbReference type="InterPro" id="IPR000980">
    <property type="entry name" value="SH2"/>
</dbReference>
<dbReference type="GO" id="GO:0005737">
    <property type="term" value="C:cytoplasm"/>
    <property type="evidence" value="ECO:0007669"/>
    <property type="project" value="TreeGrafter"/>
</dbReference>
<dbReference type="InterPro" id="IPR016130">
    <property type="entry name" value="Tyr_Pase_AS"/>
</dbReference>
<dbReference type="GO" id="GO:0001784">
    <property type="term" value="F:phosphotyrosine residue binding"/>
    <property type="evidence" value="ECO:0007669"/>
    <property type="project" value="TreeGrafter"/>
</dbReference>